<dbReference type="InterPro" id="IPR039565">
    <property type="entry name" value="BamD-like"/>
</dbReference>
<dbReference type="EMBL" id="LDJH01000002">
    <property type="protein sequence ID" value="KRG60777.1"/>
    <property type="molecule type" value="Genomic_DNA"/>
</dbReference>
<keyword evidence="2" id="KW-0574">Periplasm</keyword>
<dbReference type="Proteomes" id="UP000051254">
    <property type="component" value="Unassembled WGS sequence"/>
</dbReference>
<feature type="domain" description="Outer membrane lipoprotein BamD-like" evidence="4">
    <location>
        <begin position="138"/>
        <end position="246"/>
    </location>
</feature>
<evidence type="ECO:0000256" key="3">
    <source>
        <dbReference type="PROSITE-ProRule" id="PRU00339"/>
    </source>
</evidence>
<dbReference type="Gene3D" id="1.25.40.10">
    <property type="entry name" value="Tetratricopeptide repeat domain"/>
    <property type="match status" value="1"/>
</dbReference>
<dbReference type="PROSITE" id="PS50005">
    <property type="entry name" value="TPR"/>
    <property type="match status" value="1"/>
</dbReference>
<dbReference type="RefSeq" id="WP_057662316.1">
    <property type="nucleotide sequence ID" value="NZ_LDJH01000002.1"/>
</dbReference>
<organism evidence="6 7">
    <name type="scientific">Stenotrophomonas koreensis</name>
    <dbReference type="NCBI Taxonomy" id="266128"/>
    <lineage>
        <taxon>Bacteria</taxon>
        <taxon>Pseudomonadati</taxon>
        <taxon>Pseudomonadota</taxon>
        <taxon>Gammaproteobacteria</taxon>
        <taxon>Lysobacterales</taxon>
        <taxon>Lysobacteraceae</taxon>
        <taxon>Stenotrophomonas</taxon>
    </lineage>
</organism>
<dbReference type="Pfam" id="PF16331">
    <property type="entry name" value="TolA_bind_tri"/>
    <property type="match status" value="1"/>
</dbReference>
<keyword evidence="7" id="KW-1185">Reference proteome</keyword>
<evidence type="ECO:0000313" key="7">
    <source>
        <dbReference type="Proteomes" id="UP000051254"/>
    </source>
</evidence>
<protein>
    <recommendedName>
        <fullName evidence="2">Cell division coordinator CpoB</fullName>
    </recommendedName>
</protein>
<keyword evidence="2" id="KW-0132">Cell division</keyword>
<dbReference type="InterPro" id="IPR011990">
    <property type="entry name" value="TPR-like_helical_dom_sf"/>
</dbReference>
<keyword evidence="2" id="KW-0131">Cell cycle</keyword>
<dbReference type="SUPFAM" id="SSF48452">
    <property type="entry name" value="TPR-like"/>
    <property type="match status" value="1"/>
</dbReference>
<evidence type="ECO:0000259" key="5">
    <source>
        <dbReference type="Pfam" id="PF16331"/>
    </source>
</evidence>
<feature type="domain" description="YbgF trimerisation" evidence="5">
    <location>
        <begin position="26"/>
        <end position="97"/>
    </location>
</feature>
<dbReference type="GO" id="GO:0070206">
    <property type="term" value="P:protein trimerization"/>
    <property type="evidence" value="ECO:0007669"/>
    <property type="project" value="InterPro"/>
</dbReference>
<dbReference type="STRING" id="266128.ABB25_00835"/>
<dbReference type="PATRIC" id="fig|266128.3.peg.1233"/>
<feature type="chain" id="PRO_5009985040" description="Cell division coordinator CpoB" evidence="2">
    <location>
        <begin position="23"/>
        <end position="266"/>
    </location>
</feature>
<dbReference type="Pfam" id="PF13525">
    <property type="entry name" value="YfiO"/>
    <property type="match status" value="1"/>
</dbReference>
<dbReference type="InterPro" id="IPR034706">
    <property type="entry name" value="CpoB"/>
</dbReference>
<gene>
    <name evidence="2" type="primary">cpoB</name>
    <name evidence="6" type="ORF">ABB25_00835</name>
</gene>
<comment type="subcellular location">
    <subcellularLocation>
        <location evidence="2">Periplasm</location>
    </subcellularLocation>
</comment>
<dbReference type="HAMAP" id="MF_02066">
    <property type="entry name" value="CpoB"/>
    <property type="match status" value="1"/>
</dbReference>
<feature type="coiled-coil region" evidence="2">
    <location>
        <begin position="44"/>
        <end position="85"/>
    </location>
</feature>
<dbReference type="NCBIfam" id="TIGR02795">
    <property type="entry name" value="tol_pal_ybgF"/>
    <property type="match status" value="1"/>
</dbReference>
<feature type="signal peptide" evidence="2">
    <location>
        <begin position="1"/>
        <end position="22"/>
    </location>
</feature>
<evidence type="ECO:0000313" key="6">
    <source>
        <dbReference type="EMBL" id="KRG60777.1"/>
    </source>
</evidence>
<sequence length="266" mass="28753" precursor="true">MKQRIISLMLAAAFMAAAPAQAQRASLADRVASLEQHVLNSQANTDMLNQLQQLRSQLTEMQSAIEQLQHENEQLKQLNRAQFLDLDGRLERIEGAGNPVSAAAPTAAAAATAPPAVVAERAPTVRGDAGALAATQDERTSYNVAFDALKAGRYADATQYFLSFLELYPAGVYAPNALYWLGESHYAAGQYVQARQQFEHLLSQYPTHDKAAGALLKVGLSLQAAGDRVAAEQTLQQVGQRYPGSDAAGIARERLRSLQLGQHTLR</sequence>
<keyword evidence="3" id="KW-0802">TPR repeat</keyword>
<dbReference type="InterPro" id="IPR014162">
    <property type="entry name" value="CpoB_C"/>
</dbReference>
<dbReference type="OrthoDB" id="9768142at2"/>
<feature type="repeat" description="TPR" evidence="3">
    <location>
        <begin position="175"/>
        <end position="208"/>
    </location>
</feature>
<dbReference type="InterPro" id="IPR032519">
    <property type="entry name" value="YbgF_tri"/>
</dbReference>
<keyword evidence="1 2" id="KW-0732">Signal</keyword>
<dbReference type="InterPro" id="IPR019734">
    <property type="entry name" value="TPR_rpt"/>
</dbReference>
<dbReference type="Gene3D" id="1.20.5.110">
    <property type="match status" value="1"/>
</dbReference>
<keyword evidence="2" id="KW-0175">Coiled coil</keyword>
<evidence type="ECO:0000256" key="2">
    <source>
        <dbReference type="HAMAP-Rule" id="MF_02066"/>
    </source>
</evidence>
<accession>A0A0R0BUD2</accession>
<comment type="function">
    <text evidence="2">Mediates coordination of peptidoglycan synthesis and outer membrane constriction during cell division.</text>
</comment>
<dbReference type="GO" id="GO:0030288">
    <property type="term" value="C:outer membrane-bounded periplasmic space"/>
    <property type="evidence" value="ECO:0007669"/>
    <property type="project" value="UniProtKB-UniRule"/>
</dbReference>
<evidence type="ECO:0000259" key="4">
    <source>
        <dbReference type="Pfam" id="PF13525"/>
    </source>
</evidence>
<comment type="caution">
    <text evidence="6">The sequence shown here is derived from an EMBL/GenBank/DDBJ whole genome shotgun (WGS) entry which is preliminary data.</text>
</comment>
<evidence type="ECO:0000256" key="1">
    <source>
        <dbReference type="ARBA" id="ARBA00022729"/>
    </source>
</evidence>
<name>A0A0R0BUD2_9GAMM</name>
<dbReference type="GO" id="GO:0043093">
    <property type="term" value="P:FtsZ-dependent cytokinesis"/>
    <property type="evidence" value="ECO:0007669"/>
    <property type="project" value="UniProtKB-UniRule"/>
</dbReference>
<dbReference type="AlphaFoldDB" id="A0A0R0BUD2"/>
<proteinExistence type="inferred from homology"/>
<reference evidence="6 7" key="1">
    <citation type="submission" date="2015-05" db="EMBL/GenBank/DDBJ databases">
        <title>Genome sequencing and analysis of members of genus Stenotrophomonas.</title>
        <authorList>
            <person name="Patil P.P."/>
            <person name="Midha S."/>
            <person name="Patil P.B."/>
        </authorList>
    </citation>
    <scope>NUCLEOTIDE SEQUENCE [LARGE SCALE GENOMIC DNA]</scope>
    <source>
        <strain evidence="6 7">DSM 17805</strain>
    </source>
</reference>
<comment type="similarity">
    <text evidence="2">Belongs to the CpoB family.</text>
</comment>